<dbReference type="InterPro" id="IPR052037">
    <property type="entry name" value="LPS_export_LptA"/>
</dbReference>
<dbReference type="HAMAP" id="MF_01914">
    <property type="entry name" value="LPS_assembly_LptA"/>
    <property type="match status" value="1"/>
</dbReference>
<evidence type="ECO:0000256" key="4">
    <source>
        <dbReference type="HAMAP-Rule" id="MF_01914"/>
    </source>
</evidence>
<protein>
    <recommendedName>
        <fullName evidence="4">Lipopolysaccharide export system protein LptA</fullName>
    </recommendedName>
</protein>
<dbReference type="GO" id="GO:0030288">
    <property type="term" value="C:outer membrane-bounded periplasmic space"/>
    <property type="evidence" value="ECO:0007669"/>
    <property type="project" value="TreeGrafter"/>
</dbReference>
<evidence type="ECO:0000259" key="5">
    <source>
        <dbReference type="Pfam" id="PF03968"/>
    </source>
</evidence>
<dbReference type="EMBL" id="NASK01000101">
    <property type="protein sequence ID" value="OTQ48586.1"/>
    <property type="molecule type" value="Genomic_DNA"/>
</dbReference>
<organism evidence="6 7">
    <name type="scientific">Gilliamella apis</name>
    <dbReference type="NCBI Taxonomy" id="1970738"/>
    <lineage>
        <taxon>Bacteria</taxon>
        <taxon>Pseudomonadati</taxon>
        <taxon>Pseudomonadota</taxon>
        <taxon>Gammaproteobacteria</taxon>
        <taxon>Orbales</taxon>
        <taxon>Orbaceae</taxon>
        <taxon>Gilliamella</taxon>
    </lineage>
</organism>
<keyword evidence="1 4" id="KW-0813">Transport</keyword>
<dbReference type="GO" id="GO:0015920">
    <property type="term" value="P:lipopolysaccharide transport"/>
    <property type="evidence" value="ECO:0007669"/>
    <property type="project" value="UniProtKB-UniRule"/>
</dbReference>
<dbReference type="PANTHER" id="PTHR36504">
    <property type="entry name" value="LIPOPOLYSACCHARIDE EXPORT SYSTEM PROTEIN LPTA"/>
    <property type="match status" value="1"/>
</dbReference>
<keyword evidence="3 4" id="KW-0574">Periplasm</keyword>
<dbReference type="PANTHER" id="PTHR36504:SF1">
    <property type="entry name" value="LIPOPOLYSACCHARIDE EXPORT SYSTEM PROTEIN LPTA"/>
    <property type="match status" value="1"/>
</dbReference>
<keyword evidence="2 4" id="KW-0732">Signal</keyword>
<evidence type="ECO:0000256" key="3">
    <source>
        <dbReference type="ARBA" id="ARBA00022764"/>
    </source>
</evidence>
<dbReference type="InterPro" id="IPR005653">
    <property type="entry name" value="OstA-like_N"/>
</dbReference>
<dbReference type="OrthoDB" id="7066728at2"/>
<evidence type="ECO:0000256" key="1">
    <source>
        <dbReference type="ARBA" id="ARBA00022448"/>
    </source>
</evidence>
<dbReference type="GO" id="GO:0009279">
    <property type="term" value="C:cell outer membrane"/>
    <property type="evidence" value="ECO:0007669"/>
    <property type="project" value="TreeGrafter"/>
</dbReference>
<proteinExistence type="inferred from homology"/>
<feature type="domain" description="Organic solvent tolerance-like N-terminal" evidence="5">
    <location>
        <begin position="48"/>
        <end position="158"/>
    </location>
</feature>
<dbReference type="AlphaFoldDB" id="A0A242NSM5"/>
<comment type="function">
    <text evidence="4">Involved in the assembly of lipopolysaccharide (LPS). Required for the translocation of LPS from the inner membrane to the outer membrane. May form a bridge between the inner membrane and the outer membrane, via interactions with LptC and LptD, thereby facilitating LPS transfer across the periplasm.</text>
</comment>
<dbReference type="PROSITE" id="PS51257">
    <property type="entry name" value="PROKAR_LIPOPROTEIN"/>
    <property type="match status" value="1"/>
</dbReference>
<dbReference type="GO" id="GO:0001530">
    <property type="term" value="F:lipopolysaccharide binding"/>
    <property type="evidence" value="ECO:0007669"/>
    <property type="project" value="InterPro"/>
</dbReference>
<dbReference type="RefSeq" id="WP_081300035.1">
    <property type="nucleotide sequence ID" value="NZ_CAMLFL010000011.1"/>
</dbReference>
<dbReference type="Gene3D" id="2.60.450.10">
    <property type="entry name" value="Lipopolysaccharide (LPS) transport protein A like domain"/>
    <property type="match status" value="1"/>
</dbReference>
<feature type="signal peptide" evidence="4">
    <location>
        <begin position="1"/>
        <end position="23"/>
    </location>
</feature>
<comment type="caution">
    <text evidence="6">The sequence shown here is derived from an EMBL/GenBank/DDBJ whole genome shotgun (WGS) entry which is preliminary data.</text>
</comment>
<dbReference type="GO" id="GO:0017089">
    <property type="term" value="F:glycolipid transfer activity"/>
    <property type="evidence" value="ECO:0007669"/>
    <property type="project" value="TreeGrafter"/>
</dbReference>
<comment type="similarity">
    <text evidence="4">Belongs to the LptA family.</text>
</comment>
<evidence type="ECO:0000313" key="7">
    <source>
        <dbReference type="Proteomes" id="UP000194968"/>
    </source>
</evidence>
<accession>A0A242NSM5</accession>
<dbReference type="GO" id="GO:0043165">
    <property type="term" value="P:Gram-negative-bacterium-type cell outer membrane assembly"/>
    <property type="evidence" value="ECO:0007669"/>
    <property type="project" value="UniProtKB-UniRule"/>
</dbReference>
<evidence type="ECO:0000313" key="6">
    <source>
        <dbReference type="EMBL" id="OTQ48586.1"/>
    </source>
</evidence>
<dbReference type="Proteomes" id="UP000194968">
    <property type="component" value="Unassembled WGS sequence"/>
</dbReference>
<comment type="subcellular location">
    <subcellularLocation>
        <location evidence="4">Periplasm</location>
    </subcellularLocation>
</comment>
<feature type="chain" id="PRO_5013411377" description="Lipopolysaccharide export system protein LptA" evidence="4">
    <location>
        <begin position="24"/>
        <end position="184"/>
    </location>
</feature>
<reference evidence="6 7" key="1">
    <citation type="submission" date="2017-03" db="EMBL/GenBank/DDBJ databases">
        <title>Comparative genomics of honeybee gut symbionts reveal geographically distinct and subgroup specific antibiotic resistance.</title>
        <authorList>
            <person name="Ludvigsen J."/>
            <person name="Porcellato D."/>
            <person name="Labee-Lund T.M."/>
            <person name="Amdam G.V."/>
            <person name="Rudi K."/>
        </authorList>
    </citation>
    <scope>NUCLEOTIDE SEQUENCE [LARGE SCALE GENOMIC DNA]</scope>
    <source>
        <strain evidence="6 7">A-4-12</strain>
    </source>
</reference>
<evidence type="ECO:0000256" key="2">
    <source>
        <dbReference type="ARBA" id="ARBA00022729"/>
    </source>
</evidence>
<gene>
    <name evidence="4" type="primary">lptA</name>
    <name evidence="6" type="ORF">B6D06_09140</name>
</gene>
<dbReference type="InterPro" id="IPR014340">
    <property type="entry name" value="LptA"/>
</dbReference>
<name>A0A242NSM5_9GAMM</name>
<sequence precursor="true">MRSKKQKFFPLFFMLCASFACFADEPNEAASSASKDQKMFVDNKPITVDADNQQIDIEKNIITFNGNVQIIQEGLTIWADKVVITDMQDTSKQKITAYGKPVKYKQILPQNNKIVTGHSQQVIYNVKENNIVLQGNAELFQQDNHISSSIITYDVKKQQIVAQPGKKGRVKSTIIPSQVKEMNK</sequence>
<dbReference type="NCBIfam" id="TIGR03002">
    <property type="entry name" value="outer_YhbN_LptA"/>
    <property type="match status" value="1"/>
</dbReference>
<dbReference type="Pfam" id="PF03968">
    <property type="entry name" value="LptD_N"/>
    <property type="match status" value="1"/>
</dbReference>
<comment type="subunit">
    <text evidence="4">Component of the lipopolysaccharide transport and assembly complex.</text>
</comment>